<dbReference type="InterPro" id="IPR000182">
    <property type="entry name" value="GNAT_dom"/>
</dbReference>
<dbReference type="InterPro" id="IPR050065">
    <property type="entry name" value="GlmU-like"/>
</dbReference>
<dbReference type="PANTHER" id="PTHR43584">
    <property type="entry name" value="NUCLEOTIDYL TRANSFERASE"/>
    <property type="match status" value="1"/>
</dbReference>
<dbReference type="Gene3D" id="3.40.630.30">
    <property type="match status" value="1"/>
</dbReference>
<dbReference type="InterPro" id="IPR005835">
    <property type="entry name" value="NTP_transferase_dom"/>
</dbReference>
<dbReference type="PANTHER" id="PTHR43584:SF3">
    <property type="entry name" value="BIFUNCTIONAL PROTEIN GLMU"/>
    <property type="match status" value="1"/>
</dbReference>
<accession>A0A5K0UB38</accession>
<comment type="catalytic activity">
    <reaction evidence="4">
        <text>N-acetyl-alpha-D-glucosamine 1-phosphate + UTP + H(+) = UDP-N-acetyl-alpha-D-glucosamine + diphosphate</text>
        <dbReference type="Rhea" id="RHEA:13509"/>
        <dbReference type="ChEBI" id="CHEBI:15378"/>
        <dbReference type="ChEBI" id="CHEBI:33019"/>
        <dbReference type="ChEBI" id="CHEBI:46398"/>
        <dbReference type="ChEBI" id="CHEBI:57705"/>
        <dbReference type="ChEBI" id="CHEBI:57776"/>
        <dbReference type="EC" id="2.7.7.23"/>
    </reaction>
</comment>
<dbReference type="CDD" id="cd04301">
    <property type="entry name" value="NAT_SF"/>
    <property type="match status" value="1"/>
</dbReference>
<dbReference type="EMBL" id="UPSH01000001">
    <property type="protein sequence ID" value="VBB18753.1"/>
    <property type="molecule type" value="Genomic_DNA"/>
</dbReference>
<reference evidence="6 7" key="1">
    <citation type="submission" date="2018-10" db="EMBL/GenBank/DDBJ databases">
        <authorList>
            <consortium name="IHU Genomes"/>
        </authorList>
    </citation>
    <scope>NUCLEOTIDE SEQUENCE [LARGE SCALE GENOMIC DNA]</scope>
    <source>
        <strain evidence="6 7">A1</strain>
    </source>
</reference>
<dbReference type="SUPFAM" id="SSF53448">
    <property type="entry name" value="Nucleotide-diphospho-sugar transferases"/>
    <property type="match status" value="1"/>
</dbReference>
<feature type="domain" description="N-acetyltransferase" evidence="5">
    <location>
        <begin position="307"/>
        <end position="447"/>
    </location>
</feature>
<dbReference type="GO" id="GO:0016747">
    <property type="term" value="F:acyltransferase activity, transferring groups other than amino-acyl groups"/>
    <property type="evidence" value="ECO:0007669"/>
    <property type="project" value="InterPro"/>
</dbReference>
<organism evidence="6 7">
    <name type="scientific">Yasminevirus sp. GU-2018</name>
    <dbReference type="NCBI Taxonomy" id="2420051"/>
    <lineage>
        <taxon>Viruses</taxon>
        <taxon>Varidnaviria</taxon>
        <taxon>Bamfordvirae</taxon>
        <taxon>Nucleocytoviricota</taxon>
        <taxon>Megaviricetes</taxon>
        <taxon>Imitervirales</taxon>
        <taxon>Mimiviridae</taxon>
        <taxon>Klosneuvirinae</taxon>
        <taxon>Yasminevirus</taxon>
        <taxon>Yasminevirus saudimassiliense</taxon>
    </lineage>
</organism>
<protein>
    <recommendedName>
        <fullName evidence="1">UDP-N-acetylglucosamine diphosphorylase</fullName>
        <ecNumber evidence="1">2.7.7.23</ecNumber>
    </recommendedName>
</protein>
<comment type="caution">
    <text evidence="6">The sequence shown here is derived from an EMBL/GenBank/DDBJ whole genome shotgun (WGS) entry which is preliminary data.</text>
</comment>
<dbReference type="Proteomes" id="UP000594342">
    <property type="component" value="Unassembled WGS sequence"/>
</dbReference>
<evidence type="ECO:0000256" key="2">
    <source>
        <dbReference type="ARBA" id="ARBA00022679"/>
    </source>
</evidence>
<dbReference type="PROSITE" id="PS51186">
    <property type="entry name" value="GNAT"/>
    <property type="match status" value="1"/>
</dbReference>
<sequence length="447" mass="50546">MSETTSNVKDTASMNKRTPNRFTVIMAGGSGTRMKSVLPKPLITVGTKPMIVHLIDNVRSLGTEIVLIVSEKTKGVFVETLIKSNYVTHIKDDVYYRNGSIIHICVQPVSNGTGGALMATTDFFKSKNPDDTVLVLSGDVPLITKRTMQTMFNKIESDATSCVILAKDTDDNFGYGRVVTDTTPSGDRTFVKIVEQKDCNDEERKITFINTGTYAFRVGPLLRSFSRLNSNNSQKEYYLTDCPRIIKEDSFEQTNPIKLHVIDGKSNIYDETLGANTPEQLEQLRLEYLKKFRVDNILESDSNMSDENIRNLMRVLDQLSSKRTTTKLEDLDLNMIRHHVTASQNSTMNRKTTFIVKFEETVVGTASVLIEDKLIHDMGRASHIEDVVVDEEYRGLGLAKLLMLRLIEYSKEQRAYKIILDASDDVKGFYEKLGFKQHSNSMRMNIE</sequence>
<name>A0A5K0UB38_9VIRU</name>
<evidence type="ECO:0000313" key="7">
    <source>
        <dbReference type="Proteomes" id="UP000594342"/>
    </source>
</evidence>
<keyword evidence="3" id="KW-0548">Nucleotidyltransferase</keyword>
<evidence type="ECO:0000259" key="5">
    <source>
        <dbReference type="PROSITE" id="PS51186"/>
    </source>
</evidence>
<proteinExistence type="predicted"/>
<keyword evidence="7" id="KW-1185">Reference proteome</keyword>
<dbReference type="Pfam" id="PF00483">
    <property type="entry name" value="NTP_transferase"/>
    <property type="match status" value="1"/>
</dbReference>
<dbReference type="InterPro" id="IPR016181">
    <property type="entry name" value="Acyl_CoA_acyltransferase"/>
</dbReference>
<dbReference type="GO" id="GO:0003977">
    <property type="term" value="F:UDP-N-acetylglucosamine diphosphorylase activity"/>
    <property type="evidence" value="ECO:0007669"/>
    <property type="project" value="UniProtKB-EC"/>
</dbReference>
<evidence type="ECO:0000256" key="3">
    <source>
        <dbReference type="ARBA" id="ARBA00022695"/>
    </source>
</evidence>
<dbReference type="EC" id="2.7.7.23" evidence="1"/>
<dbReference type="InterPro" id="IPR029044">
    <property type="entry name" value="Nucleotide-diphossugar_trans"/>
</dbReference>
<evidence type="ECO:0000256" key="1">
    <source>
        <dbReference type="ARBA" id="ARBA00012457"/>
    </source>
</evidence>
<evidence type="ECO:0000256" key="4">
    <source>
        <dbReference type="ARBA" id="ARBA00048493"/>
    </source>
</evidence>
<dbReference type="Pfam" id="PF00583">
    <property type="entry name" value="Acetyltransf_1"/>
    <property type="match status" value="1"/>
</dbReference>
<dbReference type="Gene3D" id="3.90.550.10">
    <property type="entry name" value="Spore Coat Polysaccharide Biosynthesis Protein SpsA, Chain A"/>
    <property type="match status" value="1"/>
</dbReference>
<dbReference type="SUPFAM" id="SSF55729">
    <property type="entry name" value="Acyl-CoA N-acyltransferases (Nat)"/>
    <property type="match status" value="1"/>
</dbReference>
<gene>
    <name evidence="6" type="ORF">YASMINEVIRUS_1285</name>
</gene>
<keyword evidence="2 6" id="KW-0808">Transferase</keyword>
<evidence type="ECO:0000313" key="6">
    <source>
        <dbReference type="EMBL" id="VBB18753.1"/>
    </source>
</evidence>